<name>X1NSU9_9ZZZZ</name>
<evidence type="ECO:0000313" key="1">
    <source>
        <dbReference type="EMBL" id="GAI46673.1"/>
    </source>
</evidence>
<sequence length="29" mass="3297">FYNEQGVKVASFEVEIASTSAQHRKTLKK</sequence>
<dbReference type="AlphaFoldDB" id="X1NSU9"/>
<feature type="non-terminal residue" evidence="1">
    <location>
        <position position="1"/>
    </location>
</feature>
<dbReference type="EMBL" id="BARV01042114">
    <property type="protein sequence ID" value="GAI46673.1"/>
    <property type="molecule type" value="Genomic_DNA"/>
</dbReference>
<comment type="caution">
    <text evidence="1">The sequence shown here is derived from an EMBL/GenBank/DDBJ whole genome shotgun (WGS) entry which is preliminary data.</text>
</comment>
<gene>
    <name evidence="1" type="ORF">S06H3_63479</name>
</gene>
<organism evidence="1">
    <name type="scientific">marine sediment metagenome</name>
    <dbReference type="NCBI Taxonomy" id="412755"/>
    <lineage>
        <taxon>unclassified sequences</taxon>
        <taxon>metagenomes</taxon>
        <taxon>ecological metagenomes</taxon>
    </lineage>
</organism>
<proteinExistence type="predicted"/>
<accession>X1NSU9</accession>
<protein>
    <submittedName>
        <fullName evidence="1">Uncharacterized protein</fullName>
    </submittedName>
</protein>
<reference evidence="1" key="1">
    <citation type="journal article" date="2014" name="Front. Microbiol.">
        <title>High frequency of phylogenetically diverse reductive dehalogenase-homologous genes in deep subseafloor sedimentary metagenomes.</title>
        <authorList>
            <person name="Kawai M."/>
            <person name="Futagami T."/>
            <person name="Toyoda A."/>
            <person name="Takaki Y."/>
            <person name="Nishi S."/>
            <person name="Hori S."/>
            <person name="Arai W."/>
            <person name="Tsubouchi T."/>
            <person name="Morono Y."/>
            <person name="Uchiyama I."/>
            <person name="Ito T."/>
            <person name="Fujiyama A."/>
            <person name="Inagaki F."/>
            <person name="Takami H."/>
        </authorList>
    </citation>
    <scope>NUCLEOTIDE SEQUENCE</scope>
    <source>
        <strain evidence="1">Expedition CK06-06</strain>
    </source>
</reference>